<sequence>MYNSVNICRSCLSTGDGLLSMESTIDDWLTISNCFKIHLNVNAREDDGLPFKICLVCLDTLLKVRKFHLRFLESEQRLLGQYVNPDNQKPETEAFTSEIVNDVNDFDELPDFTSTADAQDLNDDPLDSNSSFLSAGHSTDMTSVHTSIQIESLDCENSSDIDDLVEHYDSESEVDVTKEIVTDTSNDKTDIVRRKNPRLIYCLQCHKEFETKNELRTHFHSEHGNDNTKGFCIQCSTTFPTRGKLMTHLRTHKHPNSRFDCTYCDKKFSTESKLTSHERTHTGEKPYVCSICGRGFSQSSVLRTHMSLHTGKTEKCPKCDKKFSRISFLKVHLRVHDDIRPYACHLCDKKYRIKSHLTSHILTHSDARNFTCDVCGQSFKEKCVLRSHMNIHTRPYKCPQCPLRAAKLYSFRIHLVKMHNIRDDPKLFMTAGSDENGH</sequence>
<dbReference type="PROSITE" id="PS00028">
    <property type="entry name" value="ZINC_FINGER_C2H2_1"/>
    <property type="match status" value="6"/>
</dbReference>
<evidence type="ECO:0000256" key="1">
    <source>
        <dbReference type="ARBA" id="ARBA00004123"/>
    </source>
</evidence>
<evidence type="ECO:0000256" key="4">
    <source>
        <dbReference type="ARBA" id="ARBA00022771"/>
    </source>
</evidence>
<dbReference type="FunFam" id="3.30.160.60:FF:000145">
    <property type="entry name" value="Zinc finger protein 574"/>
    <property type="match status" value="1"/>
</dbReference>
<dbReference type="Pfam" id="PF07776">
    <property type="entry name" value="zf-AD"/>
    <property type="match status" value="1"/>
</dbReference>
<feature type="domain" description="C2H2-type" evidence="12">
    <location>
        <begin position="259"/>
        <end position="286"/>
    </location>
</feature>
<dbReference type="GO" id="GO:0003677">
    <property type="term" value="F:DNA binding"/>
    <property type="evidence" value="ECO:0007669"/>
    <property type="project" value="UniProtKB-KW"/>
</dbReference>
<dbReference type="OrthoDB" id="427030at2759"/>
<dbReference type="AlphaFoldDB" id="A0A7R8V1U2"/>
<dbReference type="FunCoup" id="A0A7R8V1U2">
    <property type="interactions" value="16"/>
</dbReference>
<evidence type="ECO:0000256" key="11">
    <source>
        <dbReference type="PROSITE-ProRule" id="PRU01263"/>
    </source>
</evidence>
<name>A0A7R8V1U2_HERIL</name>
<accession>A0A7R8V1U2</accession>
<keyword evidence="2 11" id="KW-0479">Metal-binding</keyword>
<dbReference type="EMBL" id="LR899013">
    <property type="protein sequence ID" value="CAD7090660.1"/>
    <property type="molecule type" value="Genomic_DNA"/>
</dbReference>
<keyword evidence="5 11" id="KW-0862">Zinc</keyword>
<evidence type="ECO:0000256" key="10">
    <source>
        <dbReference type="PROSITE-ProRule" id="PRU00042"/>
    </source>
</evidence>
<feature type="domain" description="C2H2-type" evidence="12">
    <location>
        <begin position="370"/>
        <end position="397"/>
    </location>
</feature>
<dbReference type="Gene3D" id="3.30.160.60">
    <property type="entry name" value="Classic Zinc Finger"/>
    <property type="match status" value="6"/>
</dbReference>
<feature type="domain" description="ZAD" evidence="13">
    <location>
        <begin position="6"/>
        <end position="81"/>
    </location>
</feature>
<organism evidence="14 15">
    <name type="scientific">Hermetia illucens</name>
    <name type="common">Black soldier fly</name>
    <dbReference type="NCBI Taxonomy" id="343691"/>
    <lineage>
        <taxon>Eukaryota</taxon>
        <taxon>Metazoa</taxon>
        <taxon>Ecdysozoa</taxon>
        <taxon>Arthropoda</taxon>
        <taxon>Hexapoda</taxon>
        <taxon>Insecta</taxon>
        <taxon>Pterygota</taxon>
        <taxon>Neoptera</taxon>
        <taxon>Endopterygota</taxon>
        <taxon>Diptera</taxon>
        <taxon>Brachycera</taxon>
        <taxon>Stratiomyomorpha</taxon>
        <taxon>Stratiomyidae</taxon>
        <taxon>Hermetiinae</taxon>
        <taxon>Hermetia</taxon>
    </lineage>
</organism>
<dbReference type="PROSITE" id="PS50157">
    <property type="entry name" value="ZINC_FINGER_C2H2_2"/>
    <property type="match status" value="7"/>
</dbReference>
<dbReference type="InParanoid" id="A0A7R8V1U2"/>
<dbReference type="InterPro" id="IPR013087">
    <property type="entry name" value="Znf_C2H2_type"/>
</dbReference>
<dbReference type="SMART" id="SM00355">
    <property type="entry name" value="ZnF_C2H2"/>
    <property type="match status" value="8"/>
</dbReference>
<reference evidence="14 15" key="1">
    <citation type="submission" date="2020-11" db="EMBL/GenBank/DDBJ databases">
        <authorList>
            <person name="Wallbank WR R."/>
            <person name="Pardo Diaz C."/>
            <person name="Kozak K."/>
            <person name="Martin S."/>
            <person name="Jiggins C."/>
            <person name="Moest M."/>
            <person name="Warren A I."/>
            <person name="Generalovic N T."/>
            <person name="Byers J.R.P. K."/>
            <person name="Montejo-Kovacevich G."/>
            <person name="Yen C E."/>
        </authorList>
    </citation>
    <scope>NUCLEOTIDE SEQUENCE [LARGE SCALE GENOMIC DNA]</scope>
</reference>
<evidence type="ECO:0000259" key="12">
    <source>
        <dbReference type="PROSITE" id="PS50157"/>
    </source>
</evidence>
<evidence type="ECO:0000256" key="8">
    <source>
        <dbReference type="ARBA" id="ARBA00023163"/>
    </source>
</evidence>
<dbReference type="InterPro" id="IPR036236">
    <property type="entry name" value="Znf_C2H2_sf"/>
</dbReference>
<evidence type="ECO:0000313" key="15">
    <source>
        <dbReference type="Proteomes" id="UP000594454"/>
    </source>
</evidence>
<evidence type="ECO:0000256" key="3">
    <source>
        <dbReference type="ARBA" id="ARBA00022737"/>
    </source>
</evidence>
<keyword evidence="4 10" id="KW-0863">Zinc-finger</keyword>
<dbReference type="InterPro" id="IPR050688">
    <property type="entry name" value="Zinc_finger/UBP_domain"/>
</dbReference>
<evidence type="ECO:0000256" key="7">
    <source>
        <dbReference type="ARBA" id="ARBA00023125"/>
    </source>
</evidence>
<evidence type="ECO:0000256" key="6">
    <source>
        <dbReference type="ARBA" id="ARBA00023015"/>
    </source>
</evidence>
<feature type="binding site" evidence="11">
    <location>
        <position position="57"/>
    </location>
    <ligand>
        <name>Zn(2+)</name>
        <dbReference type="ChEBI" id="CHEBI:29105"/>
    </ligand>
</feature>
<dbReference type="FunFam" id="3.30.160.60:FF:000646">
    <property type="entry name" value="Myeloid zinc finger 1"/>
    <property type="match status" value="1"/>
</dbReference>
<dbReference type="PANTHER" id="PTHR24403:SF107">
    <property type="entry name" value="ZINC FINGER PROTEIN 521"/>
    <property type="match status" value="1"/>
</dbReference>
<dbReference type="PROSITE" id="PS51915">
    <property type="entry name" value="ZAD"/>
    <property type="match status" value="1"/>
</dbReference>
<feature type="binding site" evidence="11">
    <location>
        <position position="11"/>
    </location>
    <ligand>
        <name>Zn(2+)</name>
        <dbReference type="ChEBI" id="CHEBI:29105"/>
    </ligand>
</feature>
<keyword evidence="3" id="KW-0677">Repeat</keyword>
<dbReference type="SUPFAM" id="SSF57667">
    <property type="entry name" value="beta-beta-alpha zinc fingers"/>
    <property type="match status" value="4"/>
</dbReference>
<feature type="binding site" evidence="11">
    <location>
        <position position="54"/>
    </location>
    <ligand>
        <name>Zn(2+)</name>
        <dbReference type="ChEBI" id="CHEBI:29105"/>
    </ligand>
</feature>
<dbReference type="SMART" id="SM00868">
    <property type="entry name" value="zf-AD"/>
    <property type="match status" value="1"/>
</dbReference>
<dbReference type="PANTHER" id="PTHR24403">
    <property type="entry name" value="ZINC FINGER PROTEIN"/>
    <property type="match status" value="1"/>
</dbReference>
<feature type="domain" description="C2H2-type" evidence="12">
    <location>
        <begin position="200"/>
        <end position="228"/>
    </location>
</feature>
<evidence type="ECO:0000256" key="9">
    <source>
        <dbReference type="ARBA" id="ARBA00023242"/>
    </source>
</evidence>
<dbReference type="Gene3D" id="3.40.1800.20">
    <property type="match status" value="1"/>
</dbReference>
<evidence type="ECO:0000313" key="14">
    <source>
        <dbReference type="EMBL" id="CAD7090660.1"/>
    </source>
</evidence>
<gene>
    <name evidence="14" type="ORF">HERILL_LOCUS13128</name>
</gene>
<dbReference type="Pfam" id="PF00096">
    <property type="entry name" value="zf-C2H2"/>
    <property type="match status" value="5"/>
</dbReference>
<dbReference type="InterPro" id="IPR012934">
    <property type="entry name" value="Znf_AD"/>
</dbReference>
<evidence type="ECO:0000259" key="13">
    <source>
        <dbReference type="PROSITE" id="PS51915"/>
    </source>
</evidence>
<dbReference type="SUPFAM" id="SSF57716">
    <property type="entry name" value="Glucocorticoid receptor-like (DNA-binding domain)"/>
    <property type="match status" value="1"/>
</dbReference>
<evidence type="ECO:0000256" key="5">
    <source>
        <dbReference type="ARBA" id="ARBA00022833"/>
    </source>
</evidence>
<feature type="domain" description="C2H2-type" evidence="12">
    <location>
        <begin position="287"/>
        <end position="314"/>
    </location>
</feature>
<keyword evidence="6" id="KW-0805">Transcription regulation</keyword>
<dbReference type="FunFam" id="3.30.160.60:FF:000096">
    <property type="entry name" value="Zinc finger and BTB domain-containing protein 18 isoform 1"/>
    <property type="match status" value="1"/>
</dbReference>
<dbReference type="OMA" id="LMSHIMM"/>
<dbReference type="Proteomes" id="UP000594454">
    <property type="component" value="Chromosome 5"/>
</dbReference>
<proteinExistence type="predicted"/>
<keyword evidence="15" id="KW-1185">Reference proteome</keyword>
<dbReference type="GO" id="GO:0008270">
    <property type="term" value="F:zinc ion binding"/>
    <property type="evidence" value="ECO:0007669"/>
    <property type="project" value="UniProtKB-UniRule"/>
</dbReference>
<keyword evidence="7" id="KW-0238">DNA-binding</keyword>
<dbReference type="GO" id="GO:0005634">
    <property type="term" value="C:nucleus"/>
    <property type="evidence" value="ECO:0007669"/>
    <property type="project" value="UniProtKB-SubCell"/>
</dbReference>
<feature type="domain" description="C2H2-type" evidence="12">
    <location>
        <begin position="314"/>
        <end position="341"/>
    </location>
</feature>
<keyword evidence="8" id="KW-0804">Transcription</keyword>
<feature type="domain" description="C2H2-type" evidence="12">
    <location>
        <begin position="230"/>
        <end position="257"/>
    </location>
</feature>
<feature type="domain" description="C2H2-type" evidence="12">
    <location>
        <begin position="342"/>
        <end position="369"/>
    </location>
</feature>
<evidence type="ECO:0000256" key="2">
    <source>
        <dbReference type="ARBA" id="ARBA00022723"/>
    </source>
</evidence>
<protein>
    <submittedName>
        <fullName evidence="14">Uncharacterized protein</fullName>
    </submittedName>
</protein>
<comment type="subcellular location">
    <subcellularLocation>
        <location evidence="1">Nucleus</location>
    </subcellularLocation>
</comment>
<dbReference type="GO" id="GO:0045944">
    <property type="term" value="P:positive regulation of transcription by RNA polymerase II"/>
    <property type="evidence" value="ECO:0007669"/>
    <property type="project" value="TreeGrafter"/>
</dbReference>
<feature type="binding site" evidence="11">
    <location>
        <position position="8"/>
    </location>
    <ligand>
        <name>Zn(2+)</name>
        <dbReference type="ChEBI" id="CHEBI:29105"/>
    </ligand>
</feature>
<keyword evidence="9" id="KW-0539">Nucleus</keyword>
<dbReference type="FunFam" id="3.30.160.60:FF:000557">
    <property type="entry name" value="zinc finger and SCAN domain-containing protein 29"/>
    <property type="match status" value="1"/>
</dbReference>